<feature type="transmembrane region" description="Helical" evidence="2">
    <location>
        <begin position="81"/>
        <end position="99"/>
    </location>
</feature>
<dbReference type="EMBL" id="CP045702">
    <property type="protein sequence ID" value="QNE74026.1"/>
    <property type="molecule type" value="Genomic_DNA"/>
</dbReference>
<keyword evidence="2" id="KW-1133">Transmembrane helix</keyword>
<organism evidence="3 4">
    <name type="scientific">Streptomyces finlayi</name>
    <dbReference type="NCBI Taxonomy" id="67296"/>
    <lineage>
        <taxon>Bacteria</taxon>
        <taxon>Bacillati</taxon>
        <taxon>Actinomycetota</taxon>
        <taxon>Actinomycetes</taxon>
        <taxon>Kitasatosporales</taxon>
        <taxon>Streptomycetaceae</taxon>
        <taxon>Streptomyces</taxon>
    </lineage>
</organism>
<dbReference type="AlphaFoldDB" id="A0A7G7BFB1"/>
<keyword evidence="2" id="KW-0812">Transmembrane</keyword>
<sequence>MDTKTITRTRRVLVGGRWFLIIGFVFYSLMTTTPFVSAHSEWAWSGWVLGLIVDAAFIMALSAESTLAKYGVTKLGKWPIAFRWVTGLSSVFLNVWLSVEARDWVGVAVHLIAPALVMLLAEVGPVYMKALADAERDAGLPYTGTPKFTPLSIPEPLTTVDYEEIKAKWLREYGKARHDSATPLEDLGTPETEPQRLHTLTGSNPISARFLKEPEPKPDPIDVAQDFASDAPQDEPTRMPNAEANKIIEEGWRHKLSAVEVAAATGRHPATIRKKYKQLDAELTV</sequence>
<evidence type="ECO:0000256" key="2">
    <source>
        <dbReference type="SAM" id="Phobius"/>
    </source>
</evidence>
<reference evidence="4" key="1">
    <citation type="submission" date="2019-10" db="EMBL/GenBank/DDBJ databases">
        <title>Antimicrobial potential of Antarctic Bacteria.</title>
        <authorList>
            <person name="Benaud N."/>
            <person name="Edwards R.J."/>
            <person name="Ferrari B.C."/>
        </authorList>
    </citation>
    <scope>NUCLEOTIDE SEQUENCE [LARGE SCALE GENOMIC DNA]</scope>
    <source>
        <strain evidence="4">NBSH44</strain>
    </source>
</reference>
<feature type="region of interest" description="Disordered" evidence="1">
    <location>
        <begin position="180"/>
        <end position="209"/>
    </location>
</feature>
<name>A0A7G7BFB1_9ACTN</name>
<dbReference type="Proteomes" id="UP000515307">
    <property type="component" value="Chromosome"/>
</dbReference>
<feature type="transmembrane region" description="Helical" evidence="2">
    <location>
        <begin position="42"/>
        <end position="61"/>
    </location>
</feature>
<evidence type="ECO:0000313" key="3">
    <source>
        <dbReference type="EMBL" id="QNE74026.1"/>
    </source>
</evidence>
<feature type="transmembrane region" description="Helical" evidence="2">
    <location>
        <begin position="12"/>
        <end position="30"/>
    </location>
</feature>
<feature type="transmembrane region" description="Helical" evidence="2">
    <location>
        <begin position="105"/>
        <end position="127"/>
    </location>
</feature>
<accession>A0A7G7BFB1</accession>
<proteinExistence type="predicted"/>
<protein>
    <submittedName>
        <fullName evidence="3">Peptidase C14</fullName>
    </submittedName>
</protein>
<keyword evidence="4" id="KW-1185">Reference proteome</keyword>
<gene>
    <name evidence="3" type="ORF">F0344_04895</name>
</gene>
<dbReference type="RefSeq" id="WP_185297590.1">
    <property type="nucleotide sequence ID" value="NZ_CP045702.1"/>
</dbReference>
<evidence type="ECO:0000256" key="1">
    <source>
        <dbReference type="SAM" id="MobiDB-lite"/>
    </source>
</evidence>
<dbReference type="KEGG" id="sfiy:F0344_04895"/>
<evidence type="ECO:0000313" key="4">
    <source>
        <dbReference type="Proteomes" id="UP000515307"/>
    </source>
</evidence>
<keyword evidence="2" id="KW-0472">Membrane</keyword>